<dbReference type="Proteomes" id="UP001576784">
    <property type="component" value="Unassembled WGS sequence"/>
</dbReference>
<dbReference type="CDD" id="cd00200">
    <property type="entry name" value="WD40"/>
    <property type="match status" value="2"/>
</dbReference>
<name>A0ABV4Y0X1_9CYAN</name>
<evidence type="ECO:0000313" key="5">
    <source>
        <dbReference type="EMBL" id="MFB2897640.1"/>
    </source>
</evidence>
<feature type="repeat" description="WD" evidence="3">
    <location>
        <begin position="846"/>
        <end position="887"/>
    </location>
</feature>
<feature type="repeat" description="WD" evidence="3">
    <location>
        <begin position="683"/>
        <end position="717"/>
    </location>
</feature>
<feature type="domain" description="Novel STAND NTPase 1" evidence="4">
    <location>
        <begin position="58"/>
        <end position="454"/>
    </location>
</feature>
<feature type="repeat" description="WD" evidence="3">
    <location>
        <begin position="812"/>
        <end position="836"/>
    </location>
</feature>
<reference evidence="5 6" key="1">
    <citation type="submission" date="2024-09" db="EMBL/GenBank/DDBJ databases">
        <title>Floridaenema gen nov. (Aerosakkonemataceae, Aerosakkonematales ord. nov., Cyanobacteria) from benthic tropical and subtropical fresh waters, with the description of four new species.</title>
        <authorList>
            <person name="Moretto J.A."/>
            <person name="Berthold D.E."/>
            <person name="Lefler F.W."/>
            <person name="Huang I.-S."/>
            <person name="Laughinghouse H. IV."/>
        </authorList>
    </citation>
    <scope>NUCLEOTIDE SEQUENCE [LARGE SCALE GENOMIC DNA]</scope>
    <source>
        <strain evidence="5 6">BLCC-F50</strain>
    </source>
</reference>
<dbReference type="InterPro" id="IPR036322">
    <property type="entry name" value="WD40_repeat_dom_sf"/>
</dbReference>
<feature type="repeat" description="WD" evidence="3">
    <location>
        <begin position="724"/>
        <end position="765"/>
    </location>
</feature>
<feature type="repeat" description="WD" evidence="3">
    <location>
        <begin position="600"/>
        <end position="631"/>
    </location>
</feature>
<dbReference type="Pfam" id="PF00400">
    <property type="entry name" value="WD40"/>
    <property type="match status" value="14"/>
</dbReference>
<evidence type="ECO:0000313" key="6">
    <source>
        <dbReference type="Proteomes" id="UP001576784"/>
    </source>
</evidence>
<dbReference type="EMBL" id="JBHFNR010000262">
    <property type="protein sequence ID" value="MFB2897640.1"/>
    <property type="molecule type" value="Genomic_DNA"/>
</dbReference>
<dbReference type="Pfam" id="PF20703">
    <property type="entry name" value="nSTAND1"/>
    <property type="match status" value="1"/>
</dbReference>
<evidence type="ECO:0000256" key="3">
    <source>
        <dbReference type="PROSITE-ProRule" id="PRU00221"/>
    </source>
</evidence>
<dbReference type="PROSITE" id="PS50082">
    <property type="entry name" value="WD_REPEATS_2"/>
    <property type="match status" value="14"/>
</dbReference>
<dbReference type="InterPro" id="IPR001680">
    <property type="entry name" value="WD40_rpt"/>
</dbReference>
<organism evidence="5 6">
    <name type="scientific">Floridaenema flaviceps BLCC-F50</name>
    <dbReference type="NCBI Taxonomy" id="3153642"/>
    <lineage>
        <taxon>Bacteria</taxon>
        <taxon>Bacillati</taxon>
        <taxon>Cyanobacteriota</taxon>
        <taxon>Cyanophyceae</taxon>
        <taxon>Oscillatoriophycideae</taxon>
        <taxon>Aerosakkonematales</taxon>
        <taxon>Aerosakkonemataceae</taxon>
        <taxon>Floridanema</taxon>
        <taxon>Floridanema flaviceps</taxon>
    </lineage>
</organism>
<dbReference type="RefSeq" id="WP_413267251.1">
    <property type="nucleotide sequence ID" value="NZ_JBHFNR010000262.1"/>
</dbReference>
<dbReference type="Gene3D" id="3.40.50.300">
    <property type="entry name" value="P-loop containing nucleotide triphosphate hydrolases"/>
    <property type="match status" value="1"/>
</dbReference>
<protein>
    <submittedName>
        <fullName evidence="5">WD40 repeat domain-containing protein</fullName>
    </submittedName>
</protein>
<dbReference type="PANTHER" id="PTHR22847:SF637">
    <property type="entry name" value="WD REPEAT DOMAIN 5B"/>
    <property type="match status" value="1"/>
</dbReference>
<feature type="repeat" description="WD" evidence="3">
    <location>
        <begin position="641"/>
        <end position="673"/>
    </location>
</feature>
<dbReference type="InterPro" id="IPR027417">
    <property type="entry name" value="P-loop_NTPase"/>
</dbReference>
<gene>
    <name evidence="5" type="ORF">ACE1CI_32380</name>
</gene>
<evidence type="ECO:0000256" key="1">
    <source>
        <dbReference type="ARBA" id="ARBA00022574"/>
    </source>
</evidence>
<proteinExistence type="predicted"/>
<dbReference type="InterPro" id="IPR049052">
    <property type="entry name" value="nSTAND1"/>
</dbReference>
<evidence type="ECO:0000256" key="2">
    <source>
        <dbReference type="ARBA" id="ARBA00022737"/>
    </source>
</evidence>
<dbReference type="PRINTS" id="PR00320">
    <property type="entry name" value="GPROTEINBRPT"/>
</dbReference>
<feature type="repeat" description="WD" evidence="3">
    <location>
        <begin position="1010"/>
        <end position="1041"/>
    </location>
</feature>
<dbReference type="InterPro" id="IPR015943">
    <property type="entry name" value="WD40/YVTN_repeat-like_dom_sf"/>
</dbReference>
<dbReference type="PANTHER" id="PTHR22847">
    <property type="entry name" value="WD40 REPEAT PROTEIN"/>
    <property type="match status" value="1"/>
</dbReference>
<keyword evidence="2" id="KW-0677">Repeat</keyword>
<dbReference type="SMART" id="SM00320">
    <property type="entry name" value="WD40"/>
    <property type="match status" value="14"/>
</dbReference>
<feature type="repeat" description="WD" evidence="3">
    <location>
        <begin position="766"/>
        <end position="798"/>
    </location>
</feature>
<dbReference type="PROSITE" id="PS00678">
    <property type="entry name" value="WD_REPEATS_1"/>
    <property type="match status" value="1"/>
</dbReference>
<dbReference type="SUPFAM" id="SSF52540">
    <property type="entry name" value="P-loop containing nucleoside triphosphate hydrolases"/>
    <property type="match status" value="1"/>
</dbReference>
<feature type="repeat" description="WD" evidence="3">
    <location>
        <begin position="1050"/>
        <end position="1082"/>
    </location>
</feature>
<keyword evidence="6" id="KW-1185">Reference proteome</keyword>
<evidence type="ECO:0000259" key="4">
    <source>
        <dbReference type="Pfam" id="PF20703"/>
    </source>
</evidence>
<keyword evidence="1 3" id="KW-0853">WD repeat</keyword>
<feature type="repeat" description="WD" evidence="3">
    <location>
        <begin position="928"/>
        <end position="962"/>
    </location>
</feature>
<sequence>MGDENRSAKLGGSAQSSAIITGDRNTATITITNYYYRENTTVIPIESTDAVDKNLPCPYRGLFHFGPDDAEYFFGRKVFVEELFAATQTRKFIPLLGASGSGKSSVVFAGLVPKLQQVGRWKFTYFRPGEGDDPFHALALALVPLFMPNLVGDDKLQETRKIAKSLHEKVYPLSYIFTEIQHNYPQERVLLIADQFEELYTLCPDQKVRHSFLDTLLAYFQSSPDNTTVLFATMRADFLGNALSYRPVADVLQNADVKLGPMNREELSQVIVKPAEKLGVTFQDGLVKRILDDVEEQPGNLPLLEFALTELWNKRTGKELTHKIYEEIGQVEGALARHADEKYRNLTDEEKEKVRRIFIQLVRPGEGVEDTRRIAMKAELGEQSWSLVKQLADARLVVTSRNATSQETVEVVHEALIRNWSELRQWMDTDRSFRTWQERLRAAMYQWEQTQRDEGGLLRGAALAEAEENLKQRREDLSSGEQEFIEVSLALRDRLLNQEEKRRKRQFLIASITSVVFVSLSIVAAYQWRQAEIALIDAATQSSQANFKVNRNSLDALIDAVKAGKRLQRLPWSGTDQELQGSVLSALAQSVSWVREQNRLEGHQQIVQTVTFSPDGQMLATGSYDNTVKLWRRDGSLFNTLSGHKDAVMSVRFSPDGKMIASGSQDGTVRLWDSNGNLIRVIPAHDNSWVMSVSFSPDGQTIASASNDKTVKLWRLDGELLHTLKGHRNLVRQVSFSPKGNRIITVSDDQTIKLWSQDGKKLLKTLDKHSDAVKSADFSGDGQRFATASVDGTVKLWSQEGELVTTFRHPDVWSVSVSQDGQTIASGSSDGTVRLWRQDGKLVDTWVGHQGAIPSVTFSPDGKILATASNDGVTRLWQVNRSRLTVLMGHQDDVLDAEFSPDGQRIASASSDGTVKIWSRQGQPLLTLEGHKSEVNTVSFSPDGKSIASGGDDNTIKLWGLDGQLQRTLEGHKNKVMSVSFSNDGKRIASASMDGTAKLWSVDGKELITLKGHRGRVLSVAFSPDGQTIATAGDDHIKLWSSGGKELQTLKGHTSPIWSVDFSRDGTRIVTGSADKTIKLWKQDGTLITTLSGHGAMVLYASFSPDGKMIASASSDQTIKLWQWNGTLITTMVGHEAMVNTVSFSSDSKWLASTGADQLILLWDVSDMSFQGLLRTGCSHIDNYLQTQSKSLKKLCN</sequence>
<feature type="repeat" description="WD" evidence="3">
    <location>
        <begin position="1091"/>
        <end position="1123"/>
    </location>
</feature>
<feature type="repeat" description="WD" evidence="3">
    <location>
        <begin position="969"/>
        <end position="1010"/>
    </location>
</feature>
<dbReference type="PROSITE" id="PS50294">
    <property type="entry name" value="WD_REPEATS_REGION"/>
    <property type="match status" value="14"/>
</dbReference>
<dbReference type="SUPFAM" id="SSF50978">
    <property type="entry name" value="WD40 repeat-like"/>
    <property type="match status" value="2"/>
</dbReference>
<feature type="repeat" description="WD" evidence="3">
    <location>
        <begin position="1132"/>
        <end position="1166"/>
    </location>
</feature>
<comment type="caution">
    <text evidence="5">The sequence shown here is derived from an EMBL/GenBank/DDBJ whole genome shotgun (WGS) entry which is preliminary data.</text>
</comment>
<dbReference type="InterPro" id="IPR019775">
    <property type="entry name" value="WD40_repeat_CS"/>
</dbReference>
<dbReference type="InterPro" id="IPR020472">
    <property type="entry name" value="WD40_PAC1"/>
</dbReference>
<feature type="repeat" description="WD" evidence="3">
    <location>
        <begin position="887"/>
        <end position="919"/>
    </location>
</feature>
<accession>A0ABV4Y0X1</accession>
<dbReference type="Gene3D" id="2.130.10.10">
    <property type="entry name" value="YVTN repeat-like/Quinoprotein amine dehydrogenase"/>
    <property type="match status" value="4"/>
</dbReference>